<protein>
    <submittedName>
        <fullName evidence="2">Uncharacterized protein</fullName>
    </submittedName>
</protein>
<sequence>MTAINQFKGRPISRLGSPTHLAEVTPDDGADLAQVAQIVYVATPGSLRVTTMGGETLTTPTLLPGWHPMEITRIHATGTTAAGLMVGW</sequence>
<accession>A0A5D0RNX0</accession>
<reference evidence="2 3" key="1">
    <citation type="submission" date="2019-08" db="EMBL/GenBank/DDBJ databases">
        <title>Identification of a novel species of the genus Boseongicola.</title>
        <authorList>
            <person name="Zhang X.-Q."/>
        </authorList>
    </citation>
    <scope>NUCLEOTIDE SEQUENCE [LARGE SCALE GENOMIC DNA]</scope>
    <source>
        <strain evidence="2 3">HY14</strain>
    </source>
</reference>
<name>A0A5D0RNX0_9RHOB</name>
<feature type="region of interest" description="Disordered" evidence="1">
    <location>
        <begin position="1"/>
        <end position="23"/>
    </location>
</feature>
<evidence type="ECO:0000313" key="2">
    <source>
        <dbReference type="EMBL" id="TYB83280.1"/>
    </source>
</evidence>
<dbReference type="EMBL" id="VSIY01000003">
    <property type="protein sequence ID" value="TYB83280.1"/>
    <property type="molecule type" value="Genomic_DNA"/>
</dbReference>
<comment type="caution">
    <text evidence="2">The sequence shown here is derived from an EMBL/GenBank/DDBJ whole genome shotgun (WGS) entry which is preliminary data.</text>
</comment>
<dbReference type="RefSeq" id="WP_148376370.1">
    <property type="nucleotide sequence ID" value="NZ_VSIY01000003.1"/>
</dbReference>
<dbReference type="AlphaFoldDB" id="A0A5D0RNX0"/>
<gene>
    <name evidence="2" type="ORF">FVF75_03635</name>
</gene>
<keyword evidence="3" id="KW-1185">Reference proteome</keyword>
<proteinExistence type="predicted"/>
<evidence type="ECO:0000313" key="3">
    <source>
        <dbReference type="Proteomes" id="UP000322080"/>
    </source>
</evidence>
<dbReference type="Proteomes" id="UP000322080">
    <property type="component" value="Unassembled WGS sequence"/>
</dbReference>
<organism evidence="2 3">
    <name type="scientific">Maritimibacter fusiformis</name>
    <dbReference type="NCBI Taxonomy" id="2603819"/>
    <lineage>
        <taxon>Bacteria</taxon>
        <taxon>Pseudomonadati</taxon>
        <taxon>Pseudomonadota</taxon>
        <taxon>Alphaproteobacteria</taxon>
        <taxon>Rhodobacterales</taxon>
        <taxon>Roseobacteraceae</taxon>
        <taxon>Maritimibacter</taxon>
    </lineage>
</organism>
<evidence type="ECO:0000256" key="1">
    <source>
        <dbReference type="SAM" id="MobiDB-lite"/>
    </source>
</evidence>